<evidence type="ECO:0000259" key="2">
    <source>
        <dbReference type="Pfam" id="PF16414"/>
    </source>
</evidence>
<dbReference type="GO" id="GO:0032934">
    <property type="term" value="F:sterol binding"/>
    <property type="evidence" value="ECO:0007669"/>
    <property type="project" value="TreeGrafter"/>
</dbReference>
<dbReference type="GO" id="GO:0016020">
    <property type="term" value="C:membrane"/>
    <property type="evidence" value="ECO:0007669"/>
    <property type="project" value="UniProtKB-SubCell"/>
</dbReference>
<dbReference type="AlphaFoldDB" id="A0AAU9XD37"/>
<gene>
    <name evidence="3" type="ORF">PMEA_00021144</name>
</gene>
<reference evidence="3 4" key="1">
    <citation type="submission" date="2022-05" db="EMBL/GenBank/DDBJ databases">
        <authorList>
            <consortium name="Genoscope - CEA"/>
            <person name="William W."/>
        </authorList>
    </citation>
    <scope>NUCLEOTIDE SEQUENCE [LARGE SCALE GENOMIC DNA]</scope>
</reference>
<protein>
    <recommendedName>
        <fullName evidence="2">Niemann-Pick C1 N-terminal domain-containing protein</fullName>
    </recommendedName>
</protein>
<feature type="signal peptide" evidence="1">
    <location>
        <begin position="1"/>
        <end position="34"/>
    </location>
</feature>
<sequence length="508" mass="57634">MTLHLCTCAGNKAIGMTSLQSIVLFLWLSTLCIAQVSLKRCLKNFINHTKGYCIWYDQCTTGDKPLNCFYNGPAKNLTDPEGVQILNSLCPELRGQHTCCSTEQLVALDENLQTMLELTNRCPACWNNIRRLYCQLTCSQDQSLFTNPNLVIPVSEGREAVVRVEYFVSPQFKQGLFESCKDLTLEGYTNLKLFCGTIGNERPECTTESMIRYMQSTESGLAPYAFDIYFPDILPRNLSWMNETTFKCNKPFIDPQSNKTANVCTCQDCVGSCPRRLEQLIITSTHPTPTGYHRYRDNKWIPFGPMFHLELLNQALDLQNAITNIKVPFGDSSVTFADICFKPTGHLPLAPNTTERCEIQSVFQYFQNNKTKLNKCLTALGYNCSVPDFKAADFHDHLLFYTRCPSSSMDPRLKEPCISAFGGVINPKLVLGGYPYDVYQNATTLMIYFAVNNYKDESKLAEVITWEKAFKEFMADYVNNTAHANLTIAYFTPELRSNDVEVQFDLRA</sequence>
<proteinExistence type="predicted"/>
<dbReference type="EMBL" id="CALNXJ010000039">
    <property type="protein sequence ID" value="CAH3144604.1"/>
    <property type="molecule type" value="Genomic_DNA"/>
</dbReference>
<dbReference type="GO" id="GO:0015918">
    <property type="term" value="P:sterol transport"/>
    <property type="evidence" value="ECO:0007669"/>
    <property type="project" value="TreeGrafter"/>
</dbReference>
<evidence type="ECO:0000313" key="4">
    <source>
        <dbReference type="Proteomes" id="UP001159428"/>
    </source>
</evidence>
<comment type="caution">
    <text evidence="3">The sequence shown here is derived from an EMBL/GenBank/DDBJ whole genome shotgun (WGS) entry which is preliminary data.</text>
</comment>
<evidence type="ECO:0000313" key="3">
    <source>
        <dbReference type="EMBL" id="CAH3144604.1"/>
    </source>
</evidence>
<dbReference type="Pfam" id="PF16414">
    <property type="entry name" value="NPC1_N"/>
    <property type="match status" value="1"/>
</dbReference>
<keyword evidence="4" id="KW-1185">Reference proteome</keyword>
<dbReference type="Proteomes" id="UP001159428">
    <property type="component" value="Unassembled WGS sequence"/>
</dbReference>
<name>A0AAU9XD37_9CNID</name>
<organism evidence="3 4">
    <name type="scientific">Pocillopora meandrina</name>
    <dbReference type="NCBI Taxonomy" id="46732"/>
    <lineage>
        <taxon>Eukaryota</taxon>
        <taxon>Metazoa</taxon>
        <taxon>Cnidaria</taxon>
        <taxon>Anthozoa</taxon>
        <taxon>Hexacorallia</taxon>
        <taxon>Scleractinia</taxon>
        <taxon>Astrocoeniina</taxon>
        <taxon>Pocilloporidae</taxon>
        <taxon>Pocillopora</taxon>
    </lineage>
</organism>
<keyword evidence="1" id="KW-0732">Signal</keyword>
<feature type="chain" id="PRO_5043560999" description="Niemann-Pick C1 N-terminal domain-containing protein" evidence="1">
    <location>
        <begin position="35"/>
        <end position="508"/>
    </location>
</feature>
<dbReference type="InterPro" id="IPR032190">
    <property type="entry name" value="NPC1_N"/>
</dbReference>
<dbReference type="PANTHER" id="PTHR45727:SF2">
    <property type="entry name" value="NPC INTRACELLULAR CHOLESTEROL TRANSPORTER 1"/>
    <property type="match status" value="1"/>
</dbReference>
<feature type="domain" description="Niemann-Pick C1 N-terminal" evidence="2">
    <location>
        <begin position="51"/>
        <end position="276"/>
    </location>
</feature>
<evidence type="ECO:0000256" key="1">
    <source>
        <dbReference type="SAM" id="SignalP"/>
    </source>
</evidence>
<accession>A0AAU9XD37</accession>
<dbReference type="PANTHER" id="PTHR45727">
    <property type="entry name" value="NPC INTRACELLULAR CHOLESTEROL TRANSPORTER 1"/>
    <property type="match status" value="1"/>
</dbReference>